<dbReference type="InterPro" id="IPR032675">
    <property type="entry name" value="LRR_dom_sf"/>
</dbReference>
<dbReference type="Proteomes" id="UP000799428">
    <property type="component" value="Unassembled WGS sequence"/>
</dbReference>
<gene>
    <name evidence="2" type="ORF">K504DRAFT_501449</name>
</gene>
<feature type="compositionally biased region" description="Polar residues" evidence="1">
    <location>
        <begin position="1"/>
        <end position="13"/>
    </location>
</feature>
<keyword evidence="3" id="KW-1185">Reference proteome</keyword>
<dbReference type="Gene3D" id="3.80.10.10">
    <property type="entry name" value="Ribonuclease Inhibitor"/>
    <property type="match status" value="1"/>
</dbReference>
<evidence type="ECO:0000256" key="1">
    <source>
        <dbReference type="SAM" id="MobiDB-lite"/>
    </source>
</evidence>
<dbReference type="SUPFAM" id="SSF52047">
    <property type="entry name" value="RNI-like"/>
    <property type="match status" value="1"/>
</dbReference>
<feature type="region of interest" description="Disordered" evidence="1">
    <location>
        <begin position="1"/>
        <end position="25"/>
    </location>
</feature>
<accession>A0A6G1KCU7</accession>
<evidence type="ECO:0000313" key="2">
    <source>
        <dbReference type="EMBL" id="KAF2710177.1"/>
    </source>
</evidence>
<dbReference type="EMBL" id="MU005769">
    <property type="protein sequence ID" value="KAF2710177.1"/>
    <property type="molecule type" value="Genomic_DNA"/>
</dbReference>
<sequence length="559" mass="63893">MPTLRSGQRTSSELRPPDSDRYPVQTTINDLPDELILEIMKNFQASRRLTARFHSHDKLREKDNRARKGCLWSLSLTSKRMSRVVTPLLYSAVIVRSSREDPQTELPLLARTLIKEPQLALNIRYVENFLEDGADQWTISSGQISSPLAIQNRVQQGMQLIEKAKEFWTGDTLQDWISGLSFFPEQSVLALIIAMAANVAHMTLEIVDTGDLIIEPSFYIFLGIKVHDGFALPLPAFHCFDKLQSLRLSNKTLRNGSDPTWSARPEHYLQRLPSLKHYEQAYCKSTWPGPGTSDTLSLNVLHFTSCYPNVALVNIAQTVKTCKTLSEFSFGWARRVSTYGVLDGADYAHLHEALVQHQDNLEYFELDWCLPFGQADMIPNPTAASFAKFTKLKTLIIPTVFLMGRPSGLRRGDTWTYHKAPHRFSECLPSSLETLILRSDPIHLSDDSRILQELVEDLSSLPSLKDVRIESRNPVRFTKLAARFQEHGVAFTVQQIMPKDDFEKRLEVVTGSLFCIMSIATGEIYSSVTVTFVTVWEHHETIRPWNLIDRHWKRRWEYS</sequence>
<name>A0A6G1KCU7_9PLEO</name>
<protein>
    <submittedName>
        <fullName evidence="2">Uncharacterized protein</fullName>
    </submittedName>
</protein>
<proteinExistence type="predicted"/>
<evidence type="ECO:0000313" key="3">
    <source>
        <dbReference type="Proteomes" id="UP000799428"/>
    </source>
</evidence>
<reference evidence="2" key="1">
    <citation type="journal article" date="2020" name="Stud. Mycol.">
        <title>101 Dothideomycetes genomes: a test case for predicting lifestyles and emergence of pathogens.</title>
        <authorList>
            <person name="Haridas S."/>
            <person name="Albert R."/>
            <person name="Binder M."/>
            <person name="Bloem J."/>
            <person name="Labutti K."/>
            <person name="Salamov A."/>
            <person name="Andreopoulos B."/>
            <person name="Baker S."/>
            <person name="Barry K."/>
            <person name="Bills G."/>
            <person name="Bluhm B."/>
            <person name="Cannon C."/>
            <person name="Castanera R."/>
            <person name="Culley D."/>
            <person name="Daum C."/>
            <person name="Ezra D."/>
            <person name="Gonzalez J."/>
            <person name="Henrissat B."/>
            <person name="Kuo A."/>
            <person name="Liang C."/>
            <person name="Lipzen A."/>
            <person name="Lutzoni F."/>
            <person name="Magnuson J."/>
            <person name="Mondo S."/>
            <person name="Nolan M."/>
            <person name="Ohm R."/>
            <person name="Pangilinan J."/>
            <person name="Park H.-J."/>
            <person name="Ramirez L."/>
            <person name="Alfaro M."/>
            <person name="Sun H."/>
            <person name="Tritt A."/>
            <person name="Yoshinaga Y."/>
            <person name="Zwiers L.-H."/>
            <person name="Turgeon B."/>
            <person name="Goodwin S."/>
            <person name="Spatafora J."/>
            <person name="Crous P."/>
            <person name="Grigoriev I."/>
        </authorList>
    </citation>
    <scope>NUCLEOTIDE SEQUENCE</scope>
    <source>
        <strain evidence="2">CBS 279.74</strain>
    </source>
</reference>
<organism evidence="2 3">
    <name type="scientific">Pleomassaria siparia CBS 279.74</name>
    <dbReference type="NCBI Taxonomy" id="1314801"/>
    <lineage>
        <taxon>Eukaryota</taxon>
        <taxon>Fungi</taxon>
        <taxon>Dikarya</taxon>
        <taxon>Ascomycota</taxon>
        <taxon>Pezizomycotina</taxon>
        <taxon>Dothideomycetes</taxon>
        <taxon>Pleosporomycetidae</taxon>
        <taxon>Pleosporales</taxon>
        <taxon>Pleomassariaceae</taxon>
        <taxon>Pleomassaria</taxon>
    </lineage>
</organism>
<dbReference type="OrthoDB" id="2520703at2759"/>
<dbReference type="AlphaFoldDB" id="A0A6G1KCU7"/>